<evidence type="ECO:0000313" key="4">
    <source>
        <dbReference type="Proteomes" id="UP000306409"/>
    </source>
</evidence>
<evidence type="ECO:0000256" key="2">
    <source>
        <dbReference type="RuleBase" id="RU003616"/>
    </source>
</evidence>
<comment type="similarity">
    <text evidence="1 2">Belongs to the small heat shock protein (HSP20) family.</text>
</comment>
<accession>A0A4U7JHB2</accession>
<dbReference type="AlphaFoldDB" id="A0A4U7JHB2"/>
<evidence type="ECO:0000313" key="3">
    <source>
        <dbReference type="EMBL" id="QNU67489.1"/>
    </source>
</evidence>
<protein>
    <submittedName>
        <fullName evidence="3">Hsp20/alpha crystallin family protein</fullName>
    </submittedName>
</protein>
<dbReference type="CDD" id="cd06471">
    <property type="entry name" value="ACD_LpsHSP_like"/>
    <property type="match status" value="1"/>
</dbReference>
<dbReference type="SUPFAM" id="SSF49764">
    <property type="entry name" value="HSP20-like chaperones"/>
    <property type="match status" value="1"/>
</dbReference>
<dbReference type="KEGG" id="rher:EHE19_002900"/>
<sequence>MFGIVPFRNNNIQGRSGLFDIDNMFNDFFNEPFMGIVSASSIKADIKENENEFVIDAEIPGVNKEDIKLDLKNDRLTISVEKTEESKEEKNNYIRRERRYGSTSRSFCVQNVKAEDVSAKYENGILTIILPKSEAKKLSSRIEIQ</sequence>
<dbReference type="Proteomes" id="UP000306409">
    <property type="component" value="Chromosome"/>
</dbReference>
<dbReference type="Pfam" id="PF00011">
    <property type="entry name" value="HSP20"/>
    <property type="match status" value="1"/>
</dbReference>
<organism evidence="3 4">
    <name type="scientific">Ruminiclostridium herbifermentans</name>
    <dbReference type="NCBI Taxonomy" id="2488810"/>
    <lineage>
        <taxon>Bacteria</taxon>
        <taxon>Bacillati</taxon>
        <taxon>Bacillota</taxon>
        <taxon>Clostridia</taxon>
        <taxon>Eubacteriales</taxon>
        <taxon>Oscillospiraceae</taxon>
        <taxon>Ruminiclostridium</taxon>
    </lineage>
</organism>
<dbReference type="PROSITE" id="PS01031">
    <property type="entry name" value="SHSP"/>
    <property type="match status" value="1"/>
</dbReference>
<keyword evidence="4" id="KW-1185">Reference proteome</keyword>
<dbReference type="RefSeq" id="WP_137697530.1">
    <property type="nucleotide sequence ID" value="NZ_CP061336.1"/>
</dbReference>
<dbReference type="InterPro" id="IPR031107">
    <property type="entry name" value="Small_HSP"/>
</dbReference>
<dbReference type="PANTHER" id="PTHR11527">
    <property type="entry name" value="HEAT-SHOCK PROTEIN 20 FAMILY MEMBER"/>
    <property type="match status" value="1"/>
</dbReference>
<dbReference type="EMBL" id="CP061336">
    <property type="protein sequence ID" value="QNU67489.1"/>
    <property type="molecule type" value="Genomic_DNA"/>
</dbReference>
<gene>
    <name evidence="3" type="ORF">EHE19_002900</name>
</gene>
<dbReference type="InterPro" id="IPR008978">
    <property type="entry name" value="HSP20-like_chaperone"/>
</dbReference>
<name>A0A4U7JHB2_9FIRM</name>
<dbReference type="OrthoDB" id="9811615at2"/>
<reference evidence="3 4" key="1">
    <citation type="submission" date="2020-09" db="EMBL/GenBank/DDBJ databases">
        <title>Characterization and genome sequencing of Ruminiclostridium sp. nov. MA18.</title>
        <authorList>
            <person name="Rettenmaier R."/>
            <person name="Kowollik M.-L."/>
            <person name="Liebl W."/>
            <person name="Zverlov V."/>
        </authorList>
    </citation>
    <scope>NUCLEOTIDE SEQUENCE [LARGE SCALE GENOMIC DNA]</scope>
    <source>
        <strain evidence="3 4">MA18</strain>
    </source>
</reference>
<proteinExistence type="inferred from homology"/>
<dbReference type="Gene3D" id="2.60.40.790">
    <property type="match status" value="1"/>
</dbReference>
<evidence type="ECO:0000256" key="1">
    <source>
        <dbReference type="PROSITE-ProRule" id="PRU00285"/>
    </source>
</evidence>
<dbReference type="InterPro" id="IPR002068">
    <property type="entry name" value="A-crystallin/Hsp20_dom"/>
</dbReference>